<evidence type="ECO:0000313" key="7">
    <source>
        <dbReference type="Proteomes" id="UP000718564"/>
    </source>
</evidence>
<proteinExistence type="predicted"/>
<dbReference type="SUPFAM" id="SSF53822">
    <property type="entry name" value="Periplasmic binding protein-like I"/>
    <property type="match status" value="1"/>
</dbReference>
<reference evidence="6 7" key="1">
    <citation type="submission" date="2018-06" db="EMBL/GenBank/DDBJ databases">
        <title>Comparative genomics of Brasilonema spp. strains.</title>
        <authorList>
            <person name="Alvarenga D.O."/>
            <person name="Fiore M.F."/>
            <person name="Varani A.M."/>
        </authorList>
    </citation>
    <scope>NUCLEOTIDE SEQUENCE [LARGE SCALE GENOMIC DNA]</scope>
    <source>
        <strain evidence="6 7">SPC951</strain>
    </source>
</reference>
<keyword evidence="4" id="KW-0472">Membrane</keyword>
<evidence type="ECO:0000256" key="2">
    <source>
        <dbReference type="ARBA" id="ARBA00022692"/>
    </source>
</evidence>
<sequence>MYSESIINTSTRKPCPEGLMLAAPAYDSEFTNKVNGILNNQYATIEDWRVPYSYDAALALFTAASNTNQQFSSNSSQIKDLLHNLNITGVTGQIQFDANGDRIQPNNSDDIELFRVVNNGNQCSFQRL</sequence>
<dbReference type="InterPro" id="IPR028082">
    <property type="entry name" value="Peripla_BP_I"/>
</dbReference>
<keyword evidence="7" id="KW-1185">Reference proteome</keyword>
<dbReference type="Pfam" id="PF01094">
    <property type="entry name" value="ANF_receptor"/>
    <property type="match status" value="1"/>
</dbReference>
<organism evidence="6 7">
    <name type="scientific">Brasilonema bromeliae SPC951</name>
    <dbReference type="NCBI Taxonomy" id="385972"/>
    <lineage>
        <taxon>Bacteria</taxon>
        <taxon>Bacillati</taxon>
        <taxon>Cyanobacteriota</taxon>
        <taxon>Cyanophyceae</taxon>
        <taxon>Nostocales</taxon>
        <taxon>Scytonemataceae</taxon>
        <taxon>Brasilonema</taxon>
        <taxon>Bromeliae group (in: Brasilonema)</taxon>
    </lineage>
</organism>
<dbReference type="Gene3D" id="3.40.50.2300">
    <property type="match status" value="1"/>
</dbReference>
<evidence type="ECO:0000256" key="4">
    <source>
        <dbReference type="ARBA" id="ARBA00023136"/>
    </source>
</evidence>
<comment type="subcellular location">
    <subcellularLocation>
        <location evidence="1">Membrane</location>
    </subcellularLocation>
</comment>
<name>A0ABX1P6F5_9CYAN</name>
<evidence type="ECO:0000259" key="5">
    <source>
        <dbReference type="Pfam" id="PF01094"/>
    </source>
</evidence>
<evidence type="ECO:0000256" key="1">
    <source>
        <dbReference type="ARBA" id="ARBA00004370"/>
    </source>
</evidence>
<dbReference type="Proteomes" id="UP000718564">
    <property type="component" value="Unassembled WGS sequence"/>
</dbReference>
<evidence type="ECO:0000256" key="3">
    <source>
        <dbReference type="ARBA" id="ARBA00022989"/>
    </source>
</evidence>
<keyword evidence="2" id="KW-0812">Transmembrane</keyword>
<keyword evidence="3" id="KW-1133">Transmembrane helix</keyword>
<feature type="domain" description="Receptor ligand binding region" evidence="5">
    <location>
        <begin position="51"/>
        <end position="106"/>
    </location>
</feature>
<evidence type="ECO:0000313" key="6">
    <source>
        <dbReference type="EMBL" id="NMG19864.1"/>
    </source>
</evidence>
<accession>A0ABX1P6F5</accession>
<dbReference type="EMBL" id="QMEB01000063">
    <property type="protein sequence ID" value="NMG19864.1"/>
    <property type="molecule type" value="Genomic_DNA"/>
</dbReference>
<gene>
    <name evidence="6" type="ORF">DP116_10475</name>
</gene>
<comment type="caution">
    <text evidence="6">The sequence shown here is derived from an EMBL/GenBank/DDBJ whole genome shotgun (WGS) entry which is preliminary data.</text>
</comment>
<dbReference type="InterPro" id="IPR001828">
    <property type="entry name" value="ANF_lig-bd_rcpt"/>
</dbReference>
<protein>
    <recommendedName>
        <fullName evidence="5">Receptor ligand binding region domain-containing protein</fullName>
    </recommendedName>
</protein>